<evidence type="ECO:0000313" key="5">
    <source>
        <dbReference type="EMBL" id="POY76115.1"/>
    </source>
</evidence>
<evidence type="ECO:0000256" key="3">
    <source>
        <dbReference type="SAM" id="MobiDB-lite"/>
    </source>
</evidence>
<dbReference type="GO" id="GO:0030479">
    <property type="term" value="C:actin cortical patch"/>
    <property type="evidence" value="ECO:0007669"/>
    <property type="project" value="TreeGrafter"/>
</dbReference>
<feature type="domain" description="SH3" evidence="4">
    <location>
        <begin position="173"/>
        <end position="230"/>
    </location>
</feature>
<keyword evidence="6" id="KW-1185">Reference proteome</keyword>
<dbReference type="AlphaFoldDB" id="A0A2S5BH82"/>
<comment type="caution">
    <text evidence="5">The sequence shown here is derived from an EMBL/GenBank/DDBJ whole genome shotgun (WGS) entry which is preliminary data.</text>
</comment>
<dbReference type="EMBL" id="PJQD01000008">
    <property type="protein sequence ID" value="POY76115.1"/>
    <property type="molecule type" value="Genomic_DNA"/>
</dbReference>
<dbReference type="GO" id="GO:0006897">
    <property type="term" value="P:endocytosis"/>
    <property type="evidence" value="ECO:0007669"/>
    <property type="project" value="InterPro"/>
</dbReference>
<dbReference type="GO" id="GO:0031097">
    <property type="term" value="C:medial cortex"/>
    <property type="evidence" value="ECO:0007669"/>
    <property type="project" value="TreeGrafter"/>
</dbReference>
<evidence type="ECO:0000259" key="4">
    <source>
        <dbReference type="PROSITE" id="PS50002"/>
    </source>
</evidence>
<sequence length="230" mass="23572">MDKFGSAKSAFSTAKGYAEKGRASITPMFDKMDKAVPIGSGGNRPRTGSSATSPGLAPPVGAPYSSSSSSPSSRPPPPPMRTGSAHGPPATPARNSTPSAAATGGVFTAMLTDEQEKLAFFQLLDEYFNSRPQFAGLFEGSPHAAAPAPAPAAARNHAPVAPAASRPVPAAPAGLGTATALYDFEGTQAEDLPFRTGDVISITEIVSDDWLKGSLHGRTGIFPTAYVQRS</sequence>
<feature type="region of interest" description="Disordered" evidence="3">
    <location>
        <begin position="142"/>
        <end position="167"/>
    </location>
</feature>
<dbReference type="OrthoDB" id="10255964at2759"/>
<dbReference type="GO" id="GO:1990528">
    <property type="term" value="C:Rvs161p-Rvs167p complex"/>
    <property type="evidence" value="ECO:0007669"/>
    <property type="project" value="TreeGrafter"/>
</dbReference>
<dbReference type="Gene3D" id="2.30.30.40">
    <property type="entry name" value="SH3 Domains"/>
    <property type="match status" value="1"/>
</dbReference>
<organism evidence="5 6">
    <name type="scientific">Rhodotorula taiwanensis</name>
    <dbReference type="NCBI Taxonomy" id="741276"/>
    <lineage>
        <taxon>Eukaryota</taxon>
        <taxon>Fungi</taxon>
        <taxon>Dikarya</taxon>
        <taxon>Basidiomycota</taxon>
        <taxon>Pucciniomycotina</taxon>
        <taxon>Microbotryomycetes</taxon>
        <taxon>Sporidiobolales</taxon>
        <taxon>Sporidiobolaceae</taxon>
        <taxon>Rhodotorula</taxon>
    </lineage>
</organism>
<dbReference type="PRINTS" id="PR00499">
    <property type="entry name" value="P67PHOX"/>
</dbReference>
<dbReference type="PROSITE" id="PS50002">
    <property type="entry name" value="SH3"/>
    <property type="match status" value="1"/>
</dbReference>
<keyword evidence="1 2" id="KW-0728">SH3 domain</keyword>
<accession>A0A2S5BH82</accession>
<evidence type="ECO:0000256" key="2">
    <source>
        <dbReference type="PROSITE-ProRule" id="PRU00192"/>
    </source>
</evidence>
<feature type="region of interest" description="Disordered" evidence="3">
    <location>
        <begin position="1"/>
        <end position="101"/>
    </location>
</feature>
<dbReference type="GO" id="GO:0043332">
    <property type="term" value="C:mating projection tip"/>
    <property type="evidence" value="ECO:0007669"/>
    <property type="project" value="TreeGrafter"/>
</dbReference>
<dbReference type="GO" id="GO:0051666">
    <property type="term" value="P:actin cortical patch localization"/>
    <property type="evidence" value="ECO:0007669"/>
    <property type="project" value="InterPro"/>
</dbReference>
<gene>
    <name evidence="5" type="ORF">BMF94_0838</name>
</gene>
<dbReference type="PRINTS" id="PR00452">
    <property type="entry name" value="SH3DOMAIN"/>
</dbReference>
<name>A0A2S5BH82_9BASI</name>
<dbReference type="InterPro" id="IPR001452">
    <property type="entry name" value="SH3_domain"/>
</dbReference>
<reference evidence="5 6" key="1">
    <citation type="journal article" date="2018" name="Front. Microbiol.">
        <title>Prospects for Fungal Bioremediation of Acidic Radioactive Waste Sites: Characterization and Genome Sequence of Rhodotorula taiwanensis MD1149.</title>
        <authorList>
            <person name="Tkavc R."/>
            <person name="Matrosova V.Y."/>
            <person name="Grichenko O.E."/>
            <person name="Gostincar C."/>
            <person name="Volpe R.P."/>
            <person name="Klimenkova P."/>
            <person name="Gaidamakova E.K."/>
            <person name="Zhou C.E."/>
            <person name="Stewart B.J."/>
            <person name="Lyman M.G."/>
            <person name="Malfatti S.A."/>
            <person name="Rubinfeld B."/>
            <person name="Courtot M."/>
            <person name="Singh J."/>
            <person name="Dalgard C.L."/>
            <person name="Hamilton T."/>
            <person name="Frey K.G."/>
            <person name="Gunde-Cimerman N."/>
            <person name="Dugan L."/>
            <person name="Daly M.J."/>
        </authorList>
    </citation>
    <scope>NUCLEOTIDE SEQUENCE [LARGE SCALE GENOMIC DNA]</scope>
    <source>
        <strain evidence="5 6">MD1149</strain>
    </source>
</reference>
<dbReference type="GO" id="GO:0008289">
    <property type="term" value="F:lipid binding"/>
    <property type="evidence" value="ECO:0007669"/>
    <property type="project" value="TreeGrafter"/>
</dbReference>
<dbReference type="GO" id="GO:0097320">
    <property type="term" value="P:plasma membrane tubulation"/>
    <property type="evidence" value="ECO:0007669"/>
    <property type="project" value="TreeGrafter"/>
</dbReference>
<dbReference type="STRING" id="741276.A0A2S5BH82"/>
<dbReference type="Proteomes" id="UP000237144">
    <property type="component" value="Unassembled WGS sequence"/>
</dbReference>
<dbReference type="InterPro" id="IPR036028">
    <property type="entry name" value="SH3-like_dom_sf"/>
</dbReference>
<dbReference type="SUPFAM" id="SSF50044">
    <property type="entry name" value="SH3-domain"/>
    <property type="match status" value="1"/>
</dbReference>
<feature type="compositionally biased region" description="Low complexity" evidence="3">
    <location>
        <begin position="62"/>
        <end position="72"/>
    </location>
</feature>
<proteinExistence type="predicted"/>
<evidence type="ECO:0000256" key="1">
    <source>
        <dbReference type="ARBA" id="ARBA00022443"/>
    </source>
</evidence>
<dbReference type="CDD" id="cd00174">
    <property type="entry name" value="SH3"/>
    <property type="match status" value="1"/>
</dbReference>
<evidence type="ECO:0000313" key="6">
    <source>
        <dbReference type="Proteomes" id="UP000237144"/>
    </source>
</evidence>
<dbReference type="Pfam" id="PF00018">
    <property type="entry name" value="SH3_1"/>
    <property type="match status" value="1"/>
</dbReference>
<dbReference type="SMART" id="SM00326">
    <property type="entry name" value="SH3"/>
    <property type="match status" value="1"/>
</dbReference>
<dbReference type="InterPro" id="IPR046982">
    <property type="entry name" value="BIN3/RVS161-like"/>
</dbReference>
<dbReference type="PANTHER" id="PTHR47174:SF2">
    <property type="entry name" value="SH3 DOMAIN SIGNALLING PROTEIN (AFU_ORTHOLOGUE AFUA_5G07670)"/>
    <property type="match status" value="1"/>
</dbReference>
<protein>
    <recommendedName>
        <fullName evidence="4">SH3 domain-containing protein</fullName>
    </recommendedName>
</protein>
<dbReference type="PANTHER" id="PTHR47174">
    <property type="entry name" value="BRIDGING INTEGRATOR 3"/>
    <property type="match status" value="1"/>
</dbReference>